<keyword evidence="4" id="KW-0255">Endonuclease</keyword>
<dbReference type="PANTHER" id="PTHR34072:SF44">
    <property type="entry name" value="RNA-DIRECTED DNA POLYMERASE"/>
    <property type="match status" value="1"/>
</dbReference>
<evidence type="ECO:0000313" key="8">
    <source>
        <dbReference type="EMBL" id="GJT33607.1"/>
    </source>
</evidence>
<dbReference type="Proteomes" id="UP001151760">
    <property type="component" value="Unassembled WGS sequence"/>
</dbReference>
<evidence type="ECO:0000313" key="9">
    <source>
        <dbReference type="Proteomes" id="UP001151760"/>
    </source>
</evidence>
<dbReference type="PANTHER" id="PTHR34072">
    <property type="entry name" value="ENZYMATIC POLYPROTEIN-RELATED"/>
    <property type="match status" value="1"/>
</dbReference>
<gene>
    <name evidence="8" type="ORF">Tco_0924026</name>
</gene>
<dbReference type="InterPro" id="IPR043502">
    <property type="entry name" value="DNA/RNA_pol_sf"/>
</dbReference>
<evidence type="ECO:0000256" key="6">
    <source>
        <dbReference type="ARBA" id="ARBA00022918"/>
    </source>
</evidence>
<dbReference type="SUPFAM" id="SSF56672">
    <property type="entry name" value="DNA/RNA polymerases"/>
    <property type="match status" value="1"/>
</dbReference>
<evidence type="ECO:0000256" key="2">
    <source>
        <dbReference type="ARBA" id="ARBA00022695"/>
    </source>
</evidence>
<feature type="domain" description="Reverse transcriptase RNase H-like" evidence="7">
    <location>
        <begin position="11"/>
        <end position="114"/>
    </location>
</feature>
<dbReference type="InterPro" id="IPR041373">
    <property type="entry name" value="RT_RNaseH"/>
</dbReference>
<dbReference type="CDD" id="cd09274">
    <property type="entry name" value="RNase_HI_RT_Ty3"/>
    <property type="match status" value="1"/>
</dbReference>
<evidence type="ECO:0000256" key="3">
    <source>
        <dbReference type="ARBA" id="ARBA00022722"/>
    </source>
</evidence>
<sequence>MTTAPIIISPDWNVPFELMCDASDFTVGDVLGQRIDGKFKPIYYASKTLNNAQEHCTTTTKELLAIVFSFNKFRLYLVLSKTIVYTDHSALKYLFSKQDAKPRLIRWVLLLQGFDIEIKDKKGAENLAAYHLSRLENPNLGTFTEEEIPDEFPDELLMILKAELDNDEPCWREDGYCNTGNLPGAYIVRNSLHYRDLEWYDTLIDSELKDEALRNKAIMEGLISDDEFAMMVGENGKAMRLTTTIKMKENMGMKLMMKDMSYVDEWEVDRYGNAKLVILEYLVKISKKARVLELKRRYFEDYCSNTQYAVSIKKIRCICDCTSLKTMKETRSIRHILILAVQNRLVNLKGDVIVQLAAASHMFTRRIVIQKRVEDLQLGVESYQKKLNISRPMTHKAGITDLKPYSAYSNPQGFIYLEKLGRNRLMCSYELYKFSDGISVRDNLKDMANNLDMGYTSVMPRRRSWKKG</sequence>
<keyword evidence="9" id="KW-1185">Reference proteome</keyword>
<dbReference type="Pfam" id="PF17917">
    <property type="entry name" value="RT_RNaseH"/>
    <property type="match status" value="1"/>
</dbReference>
<evidence type="ECO:0000256" key="5">
    <source>
        <dbReference type="ARBA" id="ARBA00022801"/>
    </source>
</evidence>
<keyword evidence="2" id="KW-0548">Nucleotidyltransferase</keyword>
<keyword evidence="1" id="KW-0808">Transferase</keyword>
<reference evidence="8" key="2">
    <citation type="submission" date="2022-01" db="EMBL/GenBank/DDBJ databases">
        <authorList>
            <person name="Yamashiro T."/>
            <person name="Shiraishi A."/>
            <person name="Satake H."/>
            <person name="Nakayama K."/>
        </authorList>
    </citation>
    <scope>NUCLEOTIDE SEQUENCE</scope>
</reference>
<accession>A0ABQ5D441</accession>
<evidence type="ECO:0000256" key="4">
    <source>
        <dbReference type="ARBA" id="ARBA00022759"/>
    </source>
</evidence>
<name>A0ABQ5D441_9ASTR</name>
<dbReference type="Gene3D" id="3.10.20.370">
    <property type="match status" value="1"/>
</dbReference>
<keyword evidence="3" id="KW-0540">Nuclease</keyword>
<dbReference type="GO" id="GO:0003964">
    <property type="term" value="F:RNA-directed DNA polymerase activity"/>
    <property type="evidence" value="ECO:0007669"/>
    <property type="project" value="UniProtKB-KW"/>
</dbReference>
<evidence type="ECO:0000259" key="7">
    <source>
        <dbReference type="Pfam" id="PF17917"/>
    </source>
</evidence>
<keyword evidence="6 8" id="KW-0695">RNA-directed DNA polymerase</keyword>
<protein>
    <submittedName>
        <fullName evidence="8">Reverse transcriptase domain-containing protein</fullName>
    </submittedName>
</protein>
<organism evidence="8 9">
    <name type="scientific">Tanacetum coccineum</name>
    <dbReference type="NCBI Taxonomy" id="301880"/>
    <lineage>
        <taxon>Eukaryota</taxon>
        <taxon>Viridiplantae</taxon>
        <taxon>Streptophyta</taxon>
        <taxon>Embryophyta</taxon>
        <taxon>Tracheophyta</taxon>
        <taxon>Spermatophyta</taxon>
        <taxon>Magnoliopsida</taxon>
        <taxon>eudicotyledons</taxon>
        <taxon>Gunneridae</taxon>
        <taxon>Pentapetalae</taxon>
        <taxon>asterids</taxon>
        <taxon>campanulids</taxon>
        <taxon>Asterales</taxon>
        <taxon>Asteraceae</taxon>
        <taxon>Asteroideae</taxon>
        <taxon>Anthemideae</taxon>
        <taxon>Anthemidinae</taxon>
        <taxon>Tanacetum</taxon>
    </lineage>
</organism>
<reference evidence="8" key="1">
    <citation type="journal article" date="2022" name="Int. J. Mol. Sci.">
        <title>Draft Genome of Tanacetum Coccineum: Genomic Comparison of Closely Related Tanacetum-Family Plants.</title>
        <authorList>
            <person name="Yamashiro T."/>
            <person name="Shiraishi A."/>
            <person name="Nakayama K."/>
            <person name="Satake H."/>
        </authorList>
    </citation>
    <scope>NUCLEOTIDE SEQUENCE</scope>
</reference>
<evidence type="ECO:0000256" key="1">
    <source>
        <dbReference type="ARBA" id="ARBA00022679"/>
    </source>
</evidence>
<dbReference type="EMBL" id="BQNB010014892">
    <property type="protein sequence ID" value="GJT33607.1"/>
    <property type="molecule type" value="Genomic_DNA"/>
</dbReference>
<proteinExistence type="predicted"/>
<comment type="caution">
    <text evidence="8">The sequence shown here is derived from an EMBL/GenBank/DDBJ whole genome shotgun (WGS) entry which is preliminary data.</text>
</comment>
<keyword evidence="5" id="KW-0378">Hydrolase</keyword>